<evidence type="ECO:0000313" key="1">
    <source>
        <dbReference type="EMBL" id="UYZ32461.1"/>
    </source>
</evidence>
<reference evidence="1" key="1">
    <citation type="journal article" date="2022" name="Front. Cell. Infect. Microbiol.">
        <title>Novel and diverse mycoviruses co-infecting a single strain of the phytopathogenic fungus Alternaria dianthicola.</title>
        <authorList>
            <person name="Zhong J."/>
            <person name="Li P."/>
            <person name="Gao B.D."/>
            <person name="Zhong S.Y."/>
            <person name="Li X.G."/>
            <person name="Hu Z."/>
            <person name="Zhu J.Z."/>
        </authorList>
    </citation>
    <scope>NUCLEOTIDE SEQUENCE</scope>
</reference>
<name>A0A9E8AFH5_9MONO</name>
<reference evidence="1" key="2">
    <citation type="submission" date="2022-06" db="EMBL/GenBank/DDBJ databases">
        <authorList>
            <person name="Zhong J."/>
            <person name="Zhu J.Z."/>
            <person name="Hu Z."/>
        </authorList>
    </citation>
    <scope>NUCLEOTIDE SEQUENCE</scope>
</reference>
<protein>
    <submittedName>
        <fullName evidence="1">Uncharacterized protein</fullName>
    </submittedName>
</protein>
<proteinExistence type="predicted"/>
<dbReference type="EMBL" id="ON843764">
    <property type="protein sequence ID" value="UYZ32461.1"/>
    <property type="molecule type" value="Genomic_RNA"/>
</dbReference>
<accession>A0A9E8AFH5</accession>
<organism evidence="1">
    <name type="scientific">Alternaria dianthicola negative-stranded RNA virus 1</name>
    <dbReference type="NCBI Taxonomy" id="2992032"/>
    <lineage>
        <taxon>Viruses</taxon>
        <taxon>Riboviria</taxon>
        <taxon>Orthornavirae</taxon>
        <taxon>Negarnaviricota</taxon>
        <taxon>Haploviricotina</taxon>
        <taxon>Monjiviricetes</taxon>
        <taxon>Mononegavirales</taxon>
        <taxon>Mymonaviridae</taxon>
        <taxon>Sclerotimonavirus</taxon>
        <taxon>Sclerotimonavirus alphaalternariae</taxon>
    </lineage>
</organism>
<sequence>MPQTTSSMLSAYITTIELIITLLQRIANESRTAIDDMNKFEEDENSYDFVDTSDVVI</sequence>